<accession>A0A0C3NR69</accession>
<evidence type="ECO:0000313" key="2">
    <source>
        <dbReference type="Proteomes" id="UP000054217"/>
    </source>
</evidence>
<dbReference type="Proteomes" id="UP000054217">
    <property type="component" value="Unassembled WGS sequence"/>
</dbReference>
<dbReference type="EMBL" id="KN832024">
    <property type="protein sequence ID" value="KIN97808.1"/>
    <property type="molecule type" value="Genomic_DNA"/>
</dbReference>
<reference evidence="1 2" key="1">
    <citation type="submission" date="2014-04" db="EMBL/GenBank/DDBJ databases">
        <authorList>
            <consortium name="DOE Joint Genome Institute"/>
            <person name="Kuo A."/>
            <person name="Kohler A."/>
            <person name="Costa M.D."/>
            <person name="Nagy L.G."/>
            <person name="Floudas D."/>
            <person name="Copeland A."/>
            <person name="Barry K.W."/>
            <person name="Cichocki N."/>
            <person name="Veneault-Fourrey C."/>
            <person name="LaButti K."/>
            <person name="Lindquist E.A."/>
            <person name="Lipzen A."/>
            <person name="Lundell T."/>
            <person name="Morin E."/>
            <person name="Murat C."/>
            <person name="Sun H."/>
            <person name="Tunlid A."/>
            <person name="Henrissat B."/>
            <person name="Grigoriev I.V."/>
            <person name="Hibbett D.S."/>
            <person name="Martin F."/>
            <person name="Nordberg H.P."/>
            <person name="Cantor M.N."/>
            <person name="Hua S.X."/>
        </authorList>
    </citation>
    <scope>NUCLEOTIDE SEQUENCE [LARGE SCALE GENOMIC DNA]</scope>
    <source>
        <strain evidence="1 2">Marx 270</strain>
    </source>
</reference>
<organism evidence="1 2">
    <name type="scientific">Pisolithus tinctorius Marx 270</name>
    <dbReference type="NCBI Taxonomy" id="870435"/>
    <lineage>
        <taxon>Eukaryota</taxon>
        <taxon>Fungi</taxon>
        <taxon>Dikarya</taxon>
        <taxon>Basidiomycota</taxon>
        <taxon>Agaricomycotina</taxon>
        <taxon>Agaricomycetes</taxon>
        <taxon>Agaricomycetidae</taxon>
        <taxon>Boletales</taxon>
        <taxon>Sclerodermatineae</taxon>
        <taxon>Pisolithaceae</taxon>
        <taxon>Pisolithus</taxon>
    </lineage>
</organism>
<feature type="non-terminal residue" evidence="1">
    <location>
        <position position="85"/>
    </location>
</feature>
<reference evidence="2" key="2">
    <citation type="submission" date="2015-01" db="EMBL/GenBank/DDBJ databases">
        <title>Evolutionary Origins and Diversification of the Mycorrhizal Mutualists.</title>
        <authorList>
            <consortium name="DOE Joint Genome Institute"/>
            <consortium name="Mycorrhizal Genomics Consortium"/>
            <person name="Kohler A."/>
            <person name="Kuo A."/>
            <person name="Nagy L.G."/>
            <person name="Floudas D."/>
            <person name="Copeland A."/>
            <person name="Barry K.W."/>
            <person name="Cichocki N."/>
            <person name="Veneault-Fourrey C."/>
            <person name="LaButti K."/>
            <person name="Lindquist E.A."/>
            <person name="Lipzen A."/>
            <person name="Lundell T."/>
            <person name="Morin E."/>
            <person name="Murat C."/>
            <person name="Riley R."/>
            <person name="Ohm R."/>
            <person name="Sun H."/>
            <person name="Tunlid A."/>
            <person name="Henrissat B."/>
            <person name="Grigoriev I.V."/>
            <person name="Hibbett D.S."/>
            <person name="Martin F."/>
        </authorList>
    </citation>
    <scope>NUCLEOTIDE SEQUENCE [LARGE SCALE GENOMIC DNA]</scope>
    <source>
        <strain evidence="2">Marx 270</strain>
    </source>
</reference>
<dbReference type="HOGENOM" id="CLU_2518745_0_0_1"/>
<proteinExistence type="predicted"/>
<sequence>MELMASDTSALLCLLMQHVSTAPRANPVRHAAAPARSSYIFSGTRCAVVSSLWQYRRPSSMAYGASSRLVPLTSTRSLVSWLIVP</sequence>
<gene>
    <name evidence="1" type="ORF">M404DRAFT_1005857</name>
</gene>
<keyword evidence="2" id="KW-1185">Reference proteome</keyword>
<dbReference type="InParanoid" id="A0A0C3NR69"/>
<dbReference type="AlphaFoldDB" id="A0A0C3NR69"/>
<name>A0A0C3NR69_PISTI</name>
<evidence type="ECO:0000313" key="1">
    <source>
        <dbReference type="EMBL" id="KIN97808.1"/>
    </source>
</evidence>
<protein>
    <submittedName>
        <fullName evidence="1">Uncharacterized protein</fullName>
    </submittedName>
</protein>